<gene>
    <name evidence="1" type="ORF">GZ78_13355</name>
</gene>
<dbReference type="Proteomes" id="UP000028073">
    <property type="component" value="Unassembled WGS sequence"/>
</dbReference>
<evidence type="ECO:0000313" key="2">
    <source>
        <dbReference type="Proteomes" id="UP000028073"/>
    </source>
</evidence>
<reference evidence="1 2" key="1">
    <citation type="submission" date="2014-06" db="EMBL/GenBank/DDBJ databases">
        <title>Whole Genome Sequences of Three Symbiotic Endozoicomonas Bacteria.</title>
        <authorList>
            <person name="Neave M.J."/>
            <person name="Apprill A."/>
            <person name="Voolstra C.R."/>
        </authorList>
    </citation>
    <scope>NUCLEOTIDE SEQUENCE [LARGE SCALE GENOMIC DNA]</scope>
    <source>
        <strain evidence="1 2">DSM 25634</strain>
    </source>
</reference>
<organism evidence="1 2">
    <name type="scientific">Endozoicomonas numazuensis</name>
    <dbReference type="NCBI Taxonomy" id="1137799"/>
    <lineage>
        <taxon>Bacteria</taxon>
        <taxon>Pseudomonadati</taxon>
        <taxon>Pseudomonadota</taxon>
        <taxon>Gammaproteobacteria</taxon>
        <taxon>Oceanospirillales</taxon>
        <taxon>Endozoicomonadaceae</taxon>
        <taxon>Endozoicomonas</taxon>
    </lineage>
</organism>
<accession>A0A081NJ46</accession>
<evidence type="ECO:0000313" key="1">
    <source>
        <dbReference type="EMBL" id="KEQ18469.1"/>
    </source>
</evidence>
<dbReference type="AlphaFoldDB" id="A0A081NJ46"/>
<dbReference type="EMBL" id="JOKH01000002">
    <property type="protein sequence ID" value="KEQ18469.1"/>
    <property type="molecule type" value="Genomic_DNA"/>
</dbReference>
<comment type="caution">
    <text evidence="1">The sequence shown here is derived from an EMBL/GenBank/DDBJ whole genome shotgun (WGS) entry which is preliminary data.</text>
</comment>
<dbReference type="STRING" id="1137799.GZ78_13355"/>
<proteinExistence type="predicted"/>
<protein>
    <submittedName>
        <fullName evidence="1">Uncharacterized protein</fullName>
    </submittedName>
</protein>
<name>A0A081NJ46_9GAMM</name>
<sequence length="79" mass="9748">MESRQDELEQAFRENNRVLKGVMDTVALILNEHRDTRKELFEFRQEHMAFKQEIRERFDKQEEKSSQLELLIRQNIRQN</sequence>
<keyword evidence="2" id="KW-1185">Reference proteome</keyword>